<evidence type="ECO:0000256" key="5">
    <source>
        <dbReference type="ARBA" id="ARBA00022917"/>
    </source>
</evidence>
<dbReference type="PROSITE" id="PS51722">
    <property type="entry name" value="G_TR_2"/>
    <property type="match status" value="1"/>
</dbReference>
<dbReference type="InterPro" id="IPR050055">
    <property type="entry name" value="EF-Tu_GTPase"/>
</dbReference>
<protein>
    <recommendedName>
        <fullName evidence="2">Selenocysteine-specific elongation factor</fullName>
    </recommendedName>
    <alternativeName>
        <fullName evidence="7">SelB translation factor</fullName>
    </alternativeName>
</protein>
<dbReference type="PANTHER" id="PTHR43721:SF22">
    <property type="entry name" value="ELONGATION FACTOR TU, MITOCHONDRIAL"/>
    <property type="match status" value="1"/>
</dbReference>
<evidence type="ECO:0000256" key="1">
    <source>
        <dbReference type="ARBA" id="ARBA00004496"/>
    </source>
</evidence>
<evidence type="ECO:0000313" key="9">
    <source>
        <dbReference type="EMBL" id="QXM07469.1"/>
    </source>
</evidence>
<proteinExistence type="predicted"/>
<dbReference type="Pfam" id="PF25461">
    <property type="entry name" value="Beta-barrel_SelB"/>
    <property type="match status" value="1"/>
</dbReference>
<dbReference type="NCBIfam" id="TIGR00475">
    <property type="entry name" value="selB"/>
    <property type="match status" value="1"/>
</dbReference>
<dbReference type="Pfam" id="PF09107">
    <property type="entry name" value="WHD_3rd_SelB"/>
    <property type="match status" value="1"/>
</dbReference>
<comment type="function">
    <text evidence="6">Translation factor necessary for the incorporation of selenocysteine into proteins. It probably replaces EF-Tu for the insertion of selenocysteine directed by the UGA codon. SelB binds GTP and GDP.</text>
</comment>
<dbReference type="InterPro" id="IPR015191">
    <property type="entry name" value="SelB_WHD4"/>
</dbReference>
<evidence type="ECO:0000313" key="10">
    <source>
        <dbReference type="Proteomes" id="UP000886818"/>
    </source>
</evidence>
<dbReference type="RefSeq" id="WP_218284153.1">
    <property type="nucleotide sequence ID" value="NZ_CP078093.1"/>
</dbReference>
<keyword evidence="3" id="KW-0963">Cytoplasm</keyword>
<dbReference type="InterPro" id="IPR015190">
    <property type="entry name" value="Elong_fac_SelB-wing-hlx_typ-2"/>
</dbReference>
<dbReference type="Pfam" id="PF03144">
    <property type="entry name" value="GTP_EFTU_D2"/>
    <property type="match status" value="1"/>
</dbReference>
<dbReference type="InterPro" id="IPR004161">
    <property type="entry name" value="EFTu-like_2"/>
</dbReference>
<dbReference type="CDD" id="cd04171">
    <property type="entry name" value="SelB"/>
    <property type="match status" value="1"/>
</dbReference>
<keyword evidence="4" id="KW-0547">Nucleotide-binding</keyword>
<dbReference type="CDD" id="cd15491">
    <property type="entry name" value="selB_III"/>
    <property type="match status" value="1"/>
</dbReference>
<dbReference type="Pfam" id="PF09106">
    <property type="entry name" value="WHD_2nd_SelB"/>
    <property type="match status" value="1"/>
</dbReference>
<comment type="subcellular location">
    <subcellularLocation>
        <location evidence="1">Cytoplasm</location>
    </subcellularLocation>
</comment>
<dbReference type="PROSITE" id="PS00301">
    <property type="entry name" value="G_TR_1"/>
    <property type="match status" value="1"/>
</dbReference>
<dbReference type="InterPro" id="IPR004535">
    <property type="entry name" value="Transl_elong_SelB"/>
</dbReference>
<dbReference type="Proteomes" id="UP000886818">
    <property type="component" value="Chromosome"/>
</dbReference>
<reference evidence="9" key="1">
    <citation type="submission" date="2021-07" db="EMBL/GenBank/DDBJ databases">
        <title>Complete genome sequence of Crassaminicella sp. 143-21, isolated from a deep-sea hydrothermal vent.</title>
        <authorList>
            <person name="Li X."/>
        </authorList>
    </citation>
    <scope>NUCLEOTIDE SEQUENCE</scope>
    <source>
        <strain evidence="9">143-21</strain>
    </source>
</reference>
<dbReference type="CDD" id="cd03696">
    <property type="entry name" value="SelB_II"/>
    <property type="match status" value="1"/>
</dbReference>
<keyword evidence="10" id="KW-1185">Reference proteome</keyword>
<dbReference type="NCBIfam" id="TIGR00231">
    <property type="entry name" value="small_GTP"/>
    <property type="match status" value="1"/>
</dbReference>
<evidence type="ECO:0000256" key="6">
    <source>
        <dbReference type="ARBA" id="ARBA00025526"/>
    </source>
</evidence>
<dbReference type="InterPro" id="IPR057335">
    <property type="entry name" value="Beta-barrel_SelB"/>
</dbReference>
<evidence type="ECO:0000256" key="4">
    <source>
        <dbReference type="ARBA" id="ARBA00022741"/>
    </source>
</evidence>
<dbReference type="InterPro" id="IPR005225">
    <property type="entry name" value="Small_GTP-bd"/>
</dbReference>
<feature type="domain" description="Tr-type G" evidence="8">
    <location>
        <begin position="1"/>
        <end position="174"/>
    </location>
</feature>
<evidence type="ECO:0000256" key="7">
    <source>
        <dbReference type="ARBA" id="ARBA00031615"/>
    </source>
</evidence>
<keyword evidence="5" id="KW-0648">Protein biosynthesis</keyword>
<dbReference type="EMBL" id="CP078093">
    <property type="protein sequence ID" value="QXM07469.1"/>
    <property type="molecule type" value="Genomic_DNA"/>
</dbReference>
<dbReference type="InterPro" id="IPR000795">
    <property type="entry name" value="T_Tr_GTP-bd_dom"/>
</dbReference>
<dbReference type="Pfam" id="PF00009">
    <property type="entry name" value="GTP_EFTU"/>
    <property type="match status" value="1"/>
</dbReference>
<gene>
    <name evidence="9" type="primary">selB</name>
    <name evidence="9" type="ORF">KVH43_11230</name>
</gene>
<keyword evidence="9" id="KW-0251">Elongation factor</keyword>
<organism evidence="9 10">
    <name type="scientific">Crassaminicella indica</name>
    <dbReference type="NCBI Taxonomy" id="2855394"/>
    <lineage>
        <taxon>Bacteria</taxon>
        <taxon>Bacillati</taxon>
        <taxon>Bacillota</taxon>
        <taxon>Clostridia</taxon>
        <taxon>Eubacteriales</taxon>
        <taxon>Clostridiaceae</taxon>
        <taxon>Crassaminicella</taxon>
    </lineage>
</organism>
<dbReference type="GO" id="GO:0003746">
    <property type="term" value="F:translation elongation factor activity"/>
    <property type="evidence" value="ECO:0007669"/>
    <property type="project" value="UniProtKB-KW"/>
</dbReference>
<accession>A0ABX8REG1</accession>
<evidence type="ECO:0000256" key="3">
    <source>
        <dbReference type="ARBA" id="ARBA00022490"/>
    </source>
</evidence>
<evidence type="ECO:0000259" key="8">
    <source>
        <dbReference type="PROSITE" id="PS51722"/>
    </source>
</evidence>
<dbReference type="InterPro" id="IPR031157">
    <property type="entry name" value="G_TR_CS"/>
</dbReference>
<dbReference type="PANTHER" id="PTHR43721">
    <property type="entry name" value="ELONGATION FACTOR TU-RELATED"/>
    <property type="match status" value="1"/>
</dbReference>
<sequence length="631" mass="72126">MKHIIIGTAGHIDHGKTTLIKALTGVDADRLKEEKKRGITIELGFAHFDLPSGKRAGIIDVPGHEKFIKNMLAGVGGIDIVLLVIAADEGFMPQTQEHLDILSILEVKRGIIVLTKTDLVEKDWLELVKDEIKEKVKGTFLEKASIVSVSAVNGYGLDTLVELIDNMTEETEAKDLLIPFRIPVDRVFSIAGFGTVITGTQIEGTIEEGDALMIYPQQIQTKVRHLQVHGETVKTSYAGQRVAINLANVKKEEISRGNVLAKIDSMQPSMMLDVKISLLKNTQRVIKNRSRLRLYHGTSEILCRIVLLDREELKCGESCYAQLRLEDEIAAKRGDHIVIRFYSPMETIGGGIILDPHPVKHKRFKEDVLKQLRIKEEGNSEQIVEEAIKRFSNQFENINFYAVKTGMSVEIIKKIIDSLMQNNKVIKLFGDVIIHKSYLKEIEEKMKNILDEYHKNNPLTFGISKEEFRNKVISQVKGRLYDEILSYFVKNKILKQFNNFIALYDFHIIYTKEQEKIKNEIEKTYLTSGFNPPSLKEVLKTEKDEKVYGQVFYALVDMNCLVKINEDIFMHIKNYEKAIKMMKDYIKDQGSITLSEFRDLLGTSRKYALPLLEHFDQMKITKRVGEKRILL</sequence>
<name>A0ABX8REG1_9CLOT</name>
<evidence type="ECO:0000256" key="2">
    <source>
        <dbReference type="ARBA" id="ARBA00015953"/>
    </source>
</evidence>